<organism evidence="3 4">
    <name type="scientific">Auraticoccus monumenti</name>
    <dbReference type="NCBI Taxonomy" id="675864"/>
    <lineage>
        <taxon>Bacteria</taxon>
        <taxon>Bacillati</taxon>
        <taxon>Actinomycetota</taxon>
        <taxon>Actinomycetes</taxon>
        <taxon>Propionibacteriales</taxon>
        <taxon>Propionibacteriaceae</taxon>
        <taxon>Auraticoccus</taxon>
    </lineage>
</organism>
<keyword evidence="4" id="KW-1185">Reference proteome</keyword>
<name>A0A1G7A2Z1_9ACTN</name>
<evidence type="ECO:0000313" key="3">
    <source>
        <dbReference type="EMBL" id="SDE09199.1"/>
    </source>
</evidence>
<proteinExistence type="predicted"/>
<evidence type="ECO:0000313" key="4">
    <source>
        <dbReference type="Proteomes" id="UP000198546"/>
    </source>
</evidence>
<gene>
    <name evidence="3" type="ORF">SAMN04489747_2488</name>
</gene>
<evidence type="ECO:0000259" key="2">
    <source>
        <dbReference type="SMART" id="SM00460"/>
    </source>
</evidence>
<accession>A0A1G7A2Z1</accession>
<dbReference type="EMBL" id="LT629688">
    <property type="protein sequence ID" value="SDE09199.1"/>
    <property type="molecule type" value="Genomic_DNA"/>
</dbReference>
<dbReference type="SMART" id="SM00460">
    <property type="entry name" value="TGc"/>
    <property type="match status" value="1"/>
</dbReference>
<dbReference type="InterPro" id="IPR038765">
    <property type="entry name" value="Papain-like_cys_pep_sf"/>
</dbReference>
<feature type="compositionally biased region" description="Polar residues" evidence="1">
    <location>
        <begin position="1"/>
        <end position="10"/>
    </location>
</feature>
<protein>
    <submittedName>
        <fullName evidence="3">Transglutaminase-like superfamily protein</fullName>
    </submittedName>
</protein>
<dbReference type="Pfam" id="PF01841">
    <property type="entry name" value="Transglut_core"/>
    <property type="match status" value="1"/>
</dbReference>
<dbReference type="STRING" id="675864.SAMN04489747_2488"/>
<dbReference type="InterPro" id="IPR002931">
    <property type="entry name" value="Transglutaminase-like"/>
</dbReference>
<feature type="domain" description="Transglutaminase-like" evidence="2">
    <location>
        <begin position="99"/>
        <end position="161"/>
    </location>
</feature>
<dbReference type="Gene3D" id="3.10.620.30">
    <property type="match status" value="1"/>
</dbReference>
<reference evidence="3 4" key="1">
    <citation type="submission" date="2016-10" db="EMBL/GenBank/DDBJ databases">
        <authorList>
            <person name="de Groot N.N."/>
        </authorList>
    </citation>
    <scope>NUCLEOTIDE SEQUENCE [LARGE SCALE GENOMIC DNA]</scope>
    <source>
        <strain evidence="3 4">MON 2.2</strain>
    </source>
</reference>
<dbReference type="AlphaFoldDB" id="A0A1G7A2Z1"/>
<dbReference type="SUPFAM" id="SSF54001">
    <property type="entry name" value="Cysteine proteinases"/>
    <property type="match status" value="1"/>
</dbReference>
<dbReference type="Proteomes" id="UP000198546">
    <property type="component" value="Chromosome i"/>
</dbReference>
<evidence type="ECO:0000256" key="1">
    <source>
        <dbReference type="SAM" id="MobiDB-lite"/>
    </source>
</evidence>
<sequence>MESTDPGESQSRVRHEPAPHFSRHSAYSNPGRYADLLADVPRDLASVCAVARNLIAHYWFASGPLPASSNDDINARWLSRILEIDQQRHGKPLQHERAEADRVQGCCRDQVLLAVGILRQHGVPARSRLGFAEYFHGDRRQDHVVAEAWLGGRWVRFDPRLEGPRETLADPHDISTALDSPFLTAAAAWIGHRQHGRSIDDLGVRLPAAEFMGRVCCTSR</sequence>
<feature type="region of interest" description="Disordered" evidence="1">
    <location>
        <begin position="1"/>
        <end position="26"/>
    </location>
</feature>